<accession>A0AAV2M5K9</accession>
<proteinExistence type="predicted"/>
<dbReference type="InterPro" id="IPR039884">
    <property type="entry name" value="R3HC1/R3HCL"/>
</dbReference>
<feature type="region of interest" description="Disordered" evidence="1">
    <location>
        <begin position="121"/>
        <end position="202"/>
    </location>
</feature>
<dbReference type="PANTHER" id="PTHR21678">
    <property type="entry name" value="GROWTH INHIBITION AND DIFFERENTIATION RELATED PROTEIN 88"/>
    <property type="match status" value="1"/>
</dbReference>
<gene>
    <name evidence="3" type="ORF">KC01_LOCUS35512</name>
</gene>
<evidence type="ECO:0000313" key="4">
    <source>
        <dbReference type="Proteomes" id="UP001497482"/>
    </source>
</evidence>
<evidence type="ECO:0000313" key="3">
    <source>
        <dbReference type="EMBL" id="CAL1608613.1"/>
    </source>
</evidence>
<protein>
    <recommendedName>
        <fullName evidence="2">R3H domain-containing protein</fullName>
    </recommendedName>
</protein>
<keyword evidence="4" id="KW-1185">Reference proteome</keyword>
<organism evidence="3 4">
    <name type="scientific">Knipowitschia caucasica</name>
    <name type="common">Caucasian dwarf goby</name>
    <name type="synonym">Pomatoschistus caucasicus</name>
    <dbReference type="NCBI Taxonomy" id="637954"/>
    <lineage>
        <taxon>Eukaryota</taxon>
        <taxon>Metazoa</taxon>
        <taxon>Chordata</taxon>
        <taxon>Craniata</taxon>
        <taxon>Vertebrata</taxon>
        <taxon>Euteleostomi</taxon>
        <taxon>Actinopterygii</taxon>
        <taxon>Neopterygii</taxon>
        <taxon>Teleostei</taxon>
        <taxon>Neoteleostei</taxon>
        <taxon>Acanthomorphata</taxon>
        <taxon>Gobiaria</taxon>
        <taxon>Gobiiformes</taxon>
        <taxon>Gobioidei</taxon>
        <taxon>Gobiidae</taxon>
        <taxon>Gobiinae</taxon>
        <taxon>Knipowitschia</taxon>
    </lineage>
</organism>
<dbReference type="SUPFAM" id="SSF54928">
    <property type="entry name" value="RNA-binding domain, RBD"/>
    <property type="match status" value="1"/>
</dbReference>
<name>A0AAV2M5K9_KNICA</name>
<sequence>MCCVDLSPLVQMCCVDLSPLVQVCCVDLSPLVEVRRVDLSPLVEENEFVLLVLEELEALDQKDHADRLLLFPPLPSRLRYLTHRTVEECPQLCSFSVGEGVLRRVLVCSWLLRAELKPDDNVESCGVSPNVKGTKLQLKNNSTKKSWKRPDRPLYQPRAARERPIASNKDLKKTEQLKQANNELTESERLTAPNKELTKGERQTQDIEYLAKSEKLTQANEGLREIIDVPLTKERLTHTGTNITEEGDPVDVQLNRDSDAMSTCGDREHTDDSANSSCDTLQMEAEVWDEYSLCMPGNKKGSTVKSSAEVTVLSEFVYLRCGDASVEEAATAVSEGLDLGTEEVCEEVRPLLRPGSSFRLVLVKNDFSSFGLVSTSTEEFNHVIEIHDFPAIFTTEDLKDALCQYSASGMKIMWVDDTHALAVFSNEAAALEALSITHPLLKTRPLSQASKKSKGKALRRSEFLLPMKPRPRTDAAVAQRMVSRALGLTGRDQRVGKLSPL</sequence>
<dbReference type="Gene3D" id="3.30.70.330">
    <property type="match status" value="1"/>
</dbReference>
<feature type="compositionally biased region" description="Basic and acidic residues" evidence="1">
    <location>
        <begin position="159"/>
        <end position="176"/>
    </location>
</feature>
<dbReference type="InterPro" id="IPR036867">
    <property type="entry name" value="R3H_dom_sf"/>
</dbReference>
<dbReference type="GO" id="GO:0003676">
    <property type="term" value="F:nucleic acid binding"/>
    <property type="evidence" value="ECO:0007669"/>
    <property type="project" value="InterPro"/>
</dbReference>
<dbReference type="InterPro" id="IPR001374">
    <property type="entry name" value="R3H_dom"/>
</dbReference>
<evidence type="ECO:0000256" key="1">
    <source>
        <dbReference type="SAM" id="MobiDB-lite"/>
    </source>
</evidence>
<dbReference type="Pfam" id="PF01424">
    <property type="entry name" value="R3H"/>
    <property type="match status" value="1"/>
</dbReference>
<dbReference type="AlphaFoldDB" id="A0AAV2M5K9"/>
<dbReference type="Proteomes" id="UP001497482">
    <property type="component" value="Chromosome 6"/>
</dbReference>
<dbReference type="PANTHER" id="PTHR21678:SF6">
    <property type="entry name" value="R3H AND COILED-COIL DOMAIN-CONTAINING PROTEIN 1"/>
    <property type="match status" value="1"/>
</dbReference>
<evidence type="ECO:0000259" key="2">
    <source>
        <dbReference type="Pfam" id="PF01424"/>
    </source>
</evidence>
<reference evidence="3 4" key="1">
    <citation type="submission" date="2024-04" db="EMBL/GenBank/DDBJ databases">
        <authorList>
            <person name="Waldvogel A.-M."/>
            <person name="Schoenle A."/>
        </authorList>
    </citation>
    <scope>NUCLEOTIDE SEQUENCE [LARGE SCALE GENOMIC DNA]</scope>
</reference>
<dbReference type="InterPro" id="IPR012677">
    <property type="entry name" value="Nucleotide-bd_a/b_plait_sf"/>
</dbReference>
<dbReference type="InterPro" id="IPR035979">
    <property type="entry name" value="RBD_domain_sf"/>
</dbReference>
<dbReference type="EMBL" id="OZ035828">
    <property type="protein sequence ID" value="CAL1608613.1"/>
    <property type="molecule type" value="Genomic_DNA"/>
</dbReference>
<dbReference type="SUPFAM" id="SSF82708">
    <property type="entry name" value="R3H domain"/>
    <property type="match status" value="1"/>
</dbReference>
<feature type="domain" description="R3H" evidence="2">
    <location>
        <begin position="66"/>
        <end position="108"/>
    </location>
</feature>